<dbReference type="Gene3D" id="1.10.287.110">
    <property type="entry name" value="DnaJ domain"/>
    <property type="match status" value="1"/>
</dbReference>
<dbReference type="CDD" id="cd06257">
    <property type="entry name" value="DnaJ"/>
    <property type="match status" value="1"/>
</dbReference>
<feature type="domain" description="J" evidence="2">
    <location>
        <begin position="5"/>
        <end position="69"/>
    </location>
</feature>
<proteinExistence type="predicted"/>
<dbReference type="PROSITE" id="PS50076">
    <property type="entry name" value="DNAJ_2"/>
    <property type="match status" value="1"/>
</dbReference>
<dbReference type="SUPFAM" id="SSF46565">
    <property type="entry name" value="Chaperone J-domain"/>
    <property type="match status" value="1"/>
</dbReference>
<dbReference type="Pfam" id="PF00226">
    <property type="entry name" value="DnaJ"/>
    <property type="match status" value="1"/>
</dbReference>
<dbReference type="InterPro" id="IPR008971">
    <property type="entry name" value="HSP40/DnaJ_pept-bd"/>
</dbReference>
<keyword evidence="4" id="KW-1185">Reference proteome</keyword>
<dbReference type="PRINTS" id="PR00625">
    <property type="entry name" value="JDOMAIN"/>
</dbReference>
<dbReference type="SMART" id="SM00271">
    <property type="entry name" value="DnaJ"/>
    <property type="match status" value="1"/>
</dbReference>
<gene>
    <name evidence="3" type="ORF">U5817_16500</name>
</gene>
<evidence type="ECO:0000313" key="4">
    <source>
        <dbReference type="Proteomes" id="UP001626593"/>
    </source>
</evidence>
<evidence type="ECO:0000259" key="2">
    <source>
        <dbReference type="PROSITE" id="PS50076"/>
    </source>
</evidence>
<dbReference type="PANTHER" id="PTHR43096:SF52">
    <property type="entry name" value="DNAJ HOMOLOG 1, MITOCHONDRIAL-RELATED"/>
    <property type="match status" value="1"/>
</dbReference>
<dbReference type="Pfam" id="PF01556">
    <property type="entry name" value="DnaJ_C"/>
    <property type="match status" value="1"/>
</dbReference>
<evidence type="ECO:0000313" key="3">
    <source>
        <dbReference type="EMBL" id="WRL44805.1"/>
    </source>
</evidence>
<accession>A0ABZ1AG08</accession>
<dbReference type="InterPro" id="IPR001623">
    <property type="entry name" value="DnaJ_domain"/>
</dbReference>
<reference evidence="3 4" key="1">
    <citation type="submission" date="2023-12" db="EMBL/GenBank/DDBJ databases">
        <title>A. evansii MAY27, complete genome.</title>
        <authorList>
            <person name="Wang Y."/>
        </authorList>
    </citation>
    <scope>NUCLEOTIDE SEQUENCE [LARGE SCALE GENOMIC DNA]</scope>
    <source>
        <strain evidence="3 4">MAY27</strain>
    </source>
</reference>
<dbReference type="Gene3D" id="2.60.260.20">
    <property type="entry name" value="Urease metallochaperone UreE, N-terminal domain"/>
    <property type="match status" value="2"/>
</dbReference>
<organism evidence="3 4">
    <name type="scientific">Aromatoleum evansii</name>
    <name type="common">Azoarcus evansii</name>
    <dbReference type="NCBI Taxonomy" id="59406"/>
    <lineage>
        <taxon>Bacteria</taxon>
        <taxon>Pseudomonadati</taxon>
        <taxon>Pseudomonadota</taxon>
        <taxon>Betaproteobacteria</taxon>
        <taxon>Rhodocyclales</taxon>
        <taxon>Rhodocyclaceae</taxon>
        <taxon>Aromatoleum</taxon>
    </lineage>
</organism>
<dbReference type="CDD" id="cd10747">
    <property type="entry name" value="DnaJ_C"/>
    <property type="match status" value="1"/>
</dbReference>
<dbReference type="EMBL" id="CP141259">
    <property type="protein sequence ID" value="WRL44805.1"/>
    <property type="molecule type" value="Genomic_DNA"/>
</dbReference>
<dbReference type="InterPro" id="IPR002939">
    <property type="entry name" value="DnaJ_C"/>
</dbReference>
<evidence type="ECO:0000256" key="1">
    <source>
        <dbReference type="ARBA" id="ARBA00023186"/>
    </source>
</evidence>
<dbReference type="InterPro" id="IPR036869">
    <property type="entry name" value="J_dom_sf"/>
</dbReference>
<dbReference type="RefSeq" id="WP_407278097.1">
    <property type="nucleotide sequence ID" value="NZ_CP141259.1"/>
</dbReference>
<sequence length="320" mass="34946">MKYQDYYGILGVDRNATPDEIKKAFRRLARKYHPDVSKETQAEARMKEVNEAYTVLSDPEKRAAYDRLGGAYHAGDEFRPPPGWSGDFSFTTHGFSPREAEEFSDFFSQLFGGMGGMGGMGGFSRHGSGARHARGEDHHAQVLLDIEDAYTGAPRQLSLRLPQPDELGRVHYATRTLNVKIPAGVREGQIIRLAGQGAPAPAGGPAGDLLLEVRFRPHPRLRADGRDVHMTLPLAPWEAALGAVIQTELPGSALKVRIPEGAQSGQQLRVRGKGIPGTPPGDLLLDLQVVLPPADNPGARQIYETMARELAFDPRRGTRS</sequence>
<dbReference type="Proteomes" id="UP001626593">
    <property type="component" value="Chromosome"/>
</dbReference>
<keyword evidence="1" id="KW-0143">Chaperone</keyword>
<protein>
    <submittedName>
        <fullName evidence="3">DnaJ C-terminal domain-containing protein</fullName>
    </submittedName>
</protein>
<name>A0ABZ1AG08_AROEV</name>
<dbReference type="SUPFAM" id="SSF49493">
    <property type="entry name" value="HSP40/DnaJ peptide-binding domain"/>
    <property type="match status" value="2"/>
</dbReference>
<dbReference type="PANTHER" id="PTHR43096">
    <property type="entry name" value="DNAJ HOMOLOG 1, MITOCHONDRIAL-RELATED"/>
    <property type="match status" value="1"/>
</dbReference>